<reference evidence="2 3" key="1">
    <citation type="submission" date="2016-07" db="EMBL/GenBank/DDBJ databases">
        <authorList>
            <person name="Sutton G."/>
            <person name="Brinkac L."/>
            <person name="Sanka R."/>
            <person name="Adams M."/>
            <person name="Lau E."/>
            <person name="Kumar A."/>
            <person name="Macaden R."/>
        </authorList>
    </citation>
    <scope>NUCLEOTIDE SEQUENCE [LARGE SCALE GENOMIC DNA]</scope>
    <source>
        <strain evidence="2 3">GA-0871</strain>
    </source>
</reference>
<dbReference type="Pfam" id="PF03235">
    <property type="entry name" value="GmrSD_N"/>
    <property type="match status" value="1"/>
</dbReference>
<protein>
    <recommendedName>
        <fullName evidence="1">GmrSD restriction endonucleases N-terminal domain-containing protein</fullName>
    </recommendedName>
</protein>
<proteinExistence type="predicted"/>
<gene>
    <name evidence="2" type="ORF">A5742_21500</name>
</gene>
<dbReference type="PANTHER" id="PTHR39639:SF1">
    <property type="entry name" value="DUF262 DOMAIN-CONTAINING PROTEIN"/>
    <property type="match status" value="1"/>
</dbReference>
<evidence type="ECO:0000313" key="3">
    <source>
        <dbReference type="Proteomes" id="UP000187001"/>
    </source>
</evidence>
<dbReference type="Proteomes" id="UP000187001">
    <property type="component" value="Unassembled WGS sequence"/>
</dbReference>
<dbReference type="PANTHER" id="PTHR39639">
    <property type="entry name" value="CHROMOSOME 16, WHOLE GENOME SHOTGUN SEQUENCE"/>
    <property type="match status" value="1"/>
</dbReference>
<organism evidence="2 3">
    <name type="scientific">Mycolicibacterium fortuitum</name>
    <name type="common">Mycobacterium fortuitum</name>
    <dbReference type="NCBI Taxonomy" id="1766"/>
    <lineage>
        <taxon>Bacteria</taxon>
        <taxon>Bacillati</taxon>
        <taxon>Actinomycetota</taxon>
        <taxon>Actinomycetes</taxon>
        <taxon>Mycobacteriales</taxon>
        <taxon>Mycobacteriaceae</taxon>
        <taxon>Mycolicibacterium</taxon>
    </lineage>
</organism>
<evidence type="ECO:0000259" key="1">
    <source>
        <dbReference type="Pfam" id="PF03235"/>
    </source>
</evidence>
<dbReference type="RefSeq" id="WP_076203966.1">
    <property type="nucleotide sequence ID" value="NZ_CP107719.1"/>
</dbReference>
<name>A0ABD6QQT8_MYCFO</name>
<sequence length="393" mass="45491">MEAQLKLGKSDPDLETIVSRIKGKELDLQPSFQRGDVWDAKRRQRLIDTILRGWYVPAVHLVIDTEGHELVLDGQQRLTTIRDFFDDELKIDGKIQPSDSHIEELDGLYYSQLPDNIRRNVNRFTIQTITLTDYRPQEPNELFFRLNQSYNLTPPEKRNALHGPARDQIKDLVEQLKSNGLLRPDRIGFANGRLAYDDIVARACVSVQIGNMRRHINNNVVEKFYRENQFSSDTIDSISDAGRELLLQIRACPEERVRFNKGTLQTWLIYCYWASLDSAIPPDLLWRFETERLMLKRGNTGGSARHGSPVTEILRIYDDRASYRVTDVTSVLARDLAIHLFSIENFRTRERDDSGHLLEILRETPSEMRQAEFFSFIENSSWGNPIASGRGLW</sequence>
<comment type="caution">
    <text evidence="2">The sequence shown here is derived from an EMBL/GenBank/DDBJ whole genome shotgun (WGS) entry which is preliminary data.</text>
</comment>
<dbReference type="InterPro" id="IPR004919">
    <property type="entry name" value="GmrSD_N"/>
</dbReference>
<dbReference type="EMBL" id="MBER01000034">
    <property type="protein sequence ID" value="OMC48940.1"/>
    <property type="molecule type" value="Genomic_DNA"/>
</dbReference>
<accession>A0ABD6QQT8</accession>
<evidence type="ECO:0000313" key="2">
    <source>
        <dbReference type="EMBL" id="OMC48940.1"/>
    </source>
</evidence>
<feature type="domain" description="GmrSD restriction endonucleases N-terminal" evidence="1">
    <location>
        <begin position="15"/>
        <end position="162"/>
    </location>
</feature>
<dbReference type="AlphaFoldDB" id="A0ABD6QQT8"/>